<proteinExistence type="predicted"/>
<feature type="transmembrane region" description="Helical" evidence="1">
    <location>
        <begin position="51"/>
        <end position="75"/>
    </location>
</feature>
<feature type="transmembrane region" description="Helical" evidence="1">
    <location>
        <begin position="104"/>
        <end position="130"/>
    </location>
</feature>
<keyword evidence="1" id="KW-1133">Transmembrane helix</keyword>
<dbReference type="AlphaFoldDB" id="A0A934I6S3"/>
<keyword evidence="1" id="KW-0472">Membrane</keyword>
<feature type="transmembrane region" description="Helical" evidence="1">
    <location>
        <begin position="18"/>
        <end position="39"/>
    </location>
</feature>
<dbReference type="RefSeq" id="WP_198739304.1">
    <property type="nucleotide sequence ID" value="NZ_JAEIOS010000015.1"/>
</dbReference>
<keyword evidence="1" id="KW-0812">Transmembrane</keyword>
<name>A0A934I6S3_9CORY</name>
<organism evidence="2 3">
    <name type="scientific">Corynebacterium meridianum</name>
    <dbReference type="NCBI Taxonomy" id="2765363"/>
    <lineage>
        <taxon>Bacteria</taxon>
        <taxon>Bacillati</taxon>
        <taxon>Actinomycetota</taxon>
        <taxon>Actinomycetes</taxon>
        <taxon>Mycobacteriales</taxon>
        <taxon>Corynebacteriaceae</taxon>
        <taxon>Corynebacterium</taxon>
    </lineage>
</organism>
<dbReference type="Proteomes" id="UP000645966">
    <property type="component" value="Unassembled WGS sequence"/>
</dbReference>
<protein>
    <submittedName>
        <fullName evidence="2">Multidrug ABC transporter permease</fullName>
    </submittedName>
</protein>
<feature type="transmembrane region" description="Helical" evidence="1">
    <location>
        <begin position="231"/>
        <end position="249"/>
    </location>
</feature>
<gene>
    <name evidence="2" type="ORF">JDV75_11100</name>
</gene>
<feature type="transmembrane region" description="Helical" evidence="1">
    <location>
        <begin position="151"/>
        <end position="171"/>
    </location>
</feature>
<feature type="transmembrane region" description="Helical" evidence="1">
    <location>
        <begin position="177"/>
        <end position="196"/>
    </location>
</feature>
<accession>A0A934I6S3</accession>
<keyword evidence="3" id="KW-1185">Reference proteome</keyword>
<evidence type="ECO:0000256" key="1">
    <source>
        <dbReference type="SAM" id="Phobius"/>
    </source>
</evidence>
<comment type="caution">
    <text evidence="2">The sequence shown here is derived from an EMBL/GenBank/DDBJ whole genome shotgun (WGS) entry which is preliminary data.</text>
</comment>
<evidence type="ECO:0000313" key="2">
    <source>
        <dbReference type="EMBL" id="MBI8990299.1"/>
    </source>
</evidence>
<evidence type="ECO:0000313" key="3">
    <source>
        <dbReference type="Proteomes" id="UP000645966"/>
    </source>
</evidence>
<dbReference type="EMBL" id="JAEIOS010000015">
    <property type="protein sequence ID" value="MBI8990299.1"/>
    <property type="molecule type" value="Genomic_DNA"/>
</dbReference>
<sequence>MFPNILAAEWIKLRTTKAFWWTTAIFFLVGVGTPALYVYSAVRFDGQENAILMPQILVSGVGAFGFLVLMIQAVMVVTGEYRHSVTHSTFQACPNRTLVVVAKLVLYMVIAAVLTFIGVIGALYAAKLVASDASAATLDIWGGDITRRIMWVYPLAGALLVVFSQAIAWIVRQTAGAISILFLWYFAVENLINLLIPKIGKTIYKYAPFNNFNAFVNDQAVDAPWGVTGSIWYFAAWAFGLLIVAVLLVNTRDA</sequence>
<reference evidence="2" key="1">
    <citation type="submission" date="2020-12" db="EMBL/GenBank/DDBJ databases">
        <title>Genome public.</title>
        <authorList>
            <person name="Sun Q."/>
        </authorList>
    </citation>
    <scope>NUCLEOTIDE SEQUENCE</scope>
    <source>
        <strain evidence="2">CCM 8863</strain>
    </source>
</reference>